<dbReference type="KEGG" id="mprn:Q3V37_29250"/>
<keyword evidence="4" id="KW-1185">Reference proteome</keyword>
<proteinExistence type="predicted"/>
<sequence length="548" mass="60972">MAYPLMCQSELSRSVRRASRYFLAGVLVTAIAAISVLGVQQSIDEFGPSWRAATGHGVAGAFTPERVDAAGRGGRRQEWRGTFVSTDQRIIRRDVVLDTPPDRMRIDLTVHARDTGARRVVYGEGTPIAPVKSLAVLVLMAFGCGLAAWRPGGWWLVGRLRRSGGRGAAARRQQGSSNDHRQATRDSKALRESTVAGLSRPAREAAGKPTQTTEPLPVRRLRASTDGPCPTVVHMDDHEVVRLKIVGLNSIAHLLPKARGRCGVYELTFADGQRYVGQAVDVVTRFCAHRRTWSDIVEIAFERVSRAQLDKVERDQIRRREAAGVQLRNVVHTTGRLGASELDVLLPSAEQRRWLADHQPGIVRLGDRPVDSVLQHRSRHRFNRLQADPRFTDELARLVGAYLRVAMPVPELTELSYWTVSALPSTSAATYPRLLTVSVHALETLFVYHERHTPQELQIRLNIDGATARSHLRTRIGLALMRPVEAHYRIRPGVLGLHFTSMRSAYDALTRPGIIKAARQLNLDLMRKGPALNWKTHCPDLVEHVLSV</sequence>
<feature type="transmembrane region" description="Helical" evidence="2">
    <location>
        <begin position="21"/>
        <end position="40"/>
    </location>
</feature>
<organism evidence="3 4">
    <name type="scientific">Micromonospora profundi</name>
    <dbReference type="NCBI Taxonomy" id="1420889"/>
    <lineage>
        <taxon>Bacteria</taxon>
        <taxon>Bacillati</taxon>
        <taxon>Actinomycetota</taxon>
        <taxon>Actinomycetes</taxon>
        <taxon>Micromonosporales</taxon>
        <taxon>Micromonosporaceae</taxon>
        <taxon>Micromonospora</taxon>
    </lineage>
</organism>
<evidence type="ECO:0000313" key="4">
    <source>
        <dbReference type="Proteomes" id="UP001235874"/>
    </source>
</evidence>
<keyword evidence="2" id="KW-1133">Transmembrane helix</keyword>
<dbReference type="CDD" id="cd00719">
    <property type="entry name" value="GIY-YIG_SF"/>
    <property type="match status" value="1"/>
</dbReference>
<reference evidence="3 4" key="1">
    <citation type="submission" date="2023-07" db="EMBL/GenBank/DDBJ databases">
        <title>Micromonospora profundi TRM 95458 converts glycerol to a new osmotic compound.</title>
        <authorList>
            <person name="Lu D."/>
        </authorList>
    </citation>
    <scope>NUCLEOTIDE SEQUENCE [LARGE SCALE GENOMIC DNA]</scope>
    <source>
        <strain evidence="3 4">TRM95458</strain>
    </source>
</reference>
<keyword evidence="2" id="KW-0472">Membrane</keyword>
<evidence type="ECO:0000313" key="3">
    <source>
        <dbReference type="EMBL" id="WLS45402.1"/>
    </source>
</evidence>
<dbReference type="EMBL" id="CP130472">
    <property type="protein sequence ID" value="WLS45402.1"/>
    <property type="molecule type" value="Genomic_DNA"/>
</dbReference>
<feature type="compositionally biased region" description="Low complexity" evidence="1">
    <location>
        <begin position="168"/>
        <end position="177"/>
    </location>
</feature>
<feature type="compositionally biased region" description="Basic and acidic residues" evidence="1">
    <location>
        <begin position="178"/>
        <end position="191"/>
    </location>
</feature>
<evidence type="ECO:0000256" key="2">
    <source>
        <dbReference type="SAM" id="Phobius"/>
    </source>
</evidence>
<protein>
    <submittedName>
        <fullName evidence="3">GIY-YIG nuclease family protein</fullName>
    </submittedName>
</protein>
<dbReference type="RefSeq" id="WP_306272336.1">
    <property type="nucleotide sequence ID" value="NZ_CP130472.1"/>
</dbReference>
<dbReference type="Proteomes" id="UP001235874">
    <property type="component" value="Chromosome"/>
</dbReference>
<accession>A0AAJ6HSL3</accession>
<dbReference type="AlphaFoldDB" id="A0AAJ6HSL3"/>
<evidence type="ECO:0000256" key="1">
    <source>
        <dbReference type="SAM" id="MobiDB-lite"/>
    </source>
</evidence>
<gene>
    <name evidence="3" type="ORF">Q3V37_29250</name>
</gene>
<keyword evidence="2" id="KW-0812">Transmembrane</keyword>
<feature type="region of interest" description="Disordered" evidence="1">
    <location>
        <begin position="167"/>
        <end position="223"/>
    </location>
</feature>
<name>A0AAJ6HSL3_9ACTN</name>